<proteinExistence type="inferred from homology"/>
<feature type="binding site" description="axial binding residue" evidence="6">
    <location>
        <position position="385"/>
    </location>
    <ligand>
        <name>heme</name>
        <dbReference type="ChEBI" id="CHEBI:30413"/>
    </ligand>
    <ligandPart>
        <name>Fe</name>
        <dbReference type="ChEBI" id="CHEBI:18248"/>
    </ligandPart>
</feature>
<comment type="similarity">
    <text evidence="7">Belongs to the cytochrome P450 family.</text>
</comment>
<dbReference type="InterPro" id="IPR002401">
    <property type="entry name" value="Cyt_P450_E_grp-I"/>
</dbReference>
<dbReference type="Proteomes" id="UP000297245">
    <property type="component" value="Unassembled WGS sequence"/>
</dbReference>
<dbReference type="GO" id="GO:0004497">
    <property type="term" value="F:monooxygenase activity"/>
    <property type="evidence" value="ECO:0007669"/>
    <property type="project" value="UniProtKB-KW"/>
</dbReference>
<evidence type="ECO:0000256" key="6">
    <source>
        <dbReference type="PIRSR" id="PIRSR602401-1"/>
    </source>
</evidence>
<protein>
    <submittedName>
        <fullName evidence="8">Cytochrome P450</fullName>
    </submittedName>
</protein>
<organism evidence="8 9">
    <name type="scientific">Dendrothele bispora (strain CBS 962.96)</name>
    <dbReference type="NCBI Taxonomy" id="1314807"/>
    <lineage>
        <taxon>Eukaryota</taxon>
        <taxon>Fungi</taxon>
        <taxon>Dikarya</taxon>
        <taxon>Basidiomycota</taxon>
        <taxon>Agaricomycotina</taxon>
        <taxon>Agaricomycetes</taxon>
        <taxon>Agaricomycetidae</taxon>
        <taxon>Agaricales</taxon>
        <taxon>Agaricales incertae sedis</taxon>
        <taxon>Dendrothele</taxon>
    </lineage>
</organism>
<dbReference type="Pfam" id="PF00067">
    <property type="entry name" value="p450"/>
    <property type="match status" value="1"/>
</dbReference>
<dbReference type="SUPFAM" id="SSF48264">
    <property type="entry name" value="Cytochrome P450"/>
    <property type="match status" value="1"/>
</dbReference>
<evidence type="ECO:0000256" key="2">
    <source>
        <dbReference type="ARBA" id="ARBA00005179"/>
    </source>
</evidence>
<gene>
    <name evidence="8" type="ORF">K435DRAFT_749900</name>
</gene>
<evidence type="ECO:0000256" key="3">
    <source>
        <dbReference type="ARBA" id="ARBA00022723"/>
    </source>
</evidence>
<keyword evidence="9" id="KW-1185">Reference proteome</keyword>
<keyword evidence="5 6" id="KW-0408">Iron</keyword>
<dbReference type="Gene3D" id="1.10.630.10">
    <property type="entry name" value="Cytochrome P450"/>
    <property type="match status" value="1"/>
</dbReference>
<evidence type="ECO:0000256" key="5">
    <source>
        <dbReference type="ARBA" id="ARBA00023004"/>
    </source>
</evidence>
<dbReference type="InterPro" id="IPR017972">
    <property type="entry name" value="Cyt_P450_CS"/>
</dbReference>
<dbReference type="InterPro" id="IPR001128">
    <property type="entry name" value="Cyt_P450"/>
</dbReference>
<sequence length="447" mass="51147">MWIRWQRWHGKLSFTADALLPKYGQMVRIAPNMVLVNDPDAVAAAFVKQNLNTAPKAIRALRVGHERDWTVTYPEMDMAKPRRHPVMVACTTKNLKYWHRHFEDNQEVFLNTLSSSSGRKSHDIVHALRLLTLANSQVVLAGAGLDIGKYHAEFPEIVGQYNFLVVWRLVLPDWIFKWLRWGPSKYARYRVRSSDYLYDVKASLIDEEAKPNDEEPPTVYKLLTQAPSKGPPIEWTHEEISAEMAGQVLAATETTSSTLSFIFYEFAKHPEVQEKLYQELQTIDGNGQLDSLVYLDAAIKEGLRFRPPVALTGSRVVGDGGIVLMGHYIPPGMIVTTQALSFTRQRPDLFPDSDTYYPDRWLLRDEGFEERRRLLVPFGVGTRRCPGGNMAIYQMRLIIAGIVRSFKIELAPETTPDKMAPFEANGFRSKYDRCDLMFVPREKHETK</sequence>
<comment type="pathway">
    <text evidence="2">Secondary metabolite biosynthesis.</text>
</comment>
<keyword evidence="3 6" id="KW-0479">Metal-binding</keyword>
<evidence type="ECO:0000256" key="7">
    <source>
        <dbReference type="RuleBase" id="RU000461"/>
    </source>
</evidence>
<dbReference type="PROSITE" id="PS00086">
    <property type="entry name" value="CYTOCHROME_P450"/>
    <property type="match status" value="1"/>
</dbReference>
<evidence type="ECO:0000256" key="1">
    <source>
        <dbReference type="ARBA" id="ARBA00001971"/>
    </source>
</evidence>
<dbReference type="InterPro" id="IPR050121">
    <property type="entry name" value="Cytochrome_P450_monoxygenase"/>
</dbReference>
<accession>A0A4S8MI74</accession>
<dbReference type="GO" id="GO:0005506">
    <property type="term" value="F:iron ion binding"/>
    <property type="evidence" value="ECO:0007669"/>
    <property type="project" value="InterPro"/>
</dbReference>
<evidence type="ECO:0000256" key="4">
    <source>
        <dbReference type="ARBA" id="ARBA00023002"/>
    </source>
</evidence>
<dbReference type="PRINTS" id="PR00463">
    <property type="entry name" value="EP450I"/>
</dbReference>
<dbReference type="PANTHER" id="PTHR24305:SF235">
    <property type="entry name" value="CYTOCHROME P450 MONOOXYGENASE APDB-RELATED"/>
    <property type="match status" value="1"/>
</dbReference>
<dbReference type="PANTHER" id="PTHR24305">
    <property type="entry name" value="CYTOCHROME P450"/>
    <property type="match status" value="1"/>
</dbReference>
<keyword evidence="7" id="KW-0503">Monooxygenase</keyword>
<name>A0A4S8MI74_DENBC</name>
<dbReference type="EMBL" id="ML179081">
    <property type="protein sequence ID" value="THV02079.1"/>
    <property type="molecule type" value="Genomic_DNA"/>
</dbReference>
<dbReference type="GO" id="GO:0020037">
    <property type="term" value="F:heme binding"/>
    <property type="evidence" value="ECO:0007669"/>
    <property type="project" value="InterPro"/>
</dbReference>
<dbReference type="PRINTS" id="PR00385">
    <property type="entry name" value="P450"/>
</dbReference>
<dbReference type="AlphaFoldDB" id="A0A4S8MI74"/>
<reference evidence="8 9" key="1">
    <citation type="journal article" date="2019" name="Nat. Ecol. Evol.">
        <title>Megaphylogeny resolves global patterns of mushroom evolution.</title>
        <authorList>
            <person name="Varga T."/>
            <person name="Krizsan K."/>
            <person name="Foldi C."/>
            <person name="Dima B."/>
            <person name="Sanchez-Garcia M."/>
            <person name="Sanchez-Ramirez S."/>
            <person name="Szollosi G.J."/>
            <person name="Szarkandi J.G."/>
            <person name="Papp V."/>
            <person name="Albert L."/>
            <person name="Andreopoulos W."/>
            <person name="Angelini C."/>
            <person name="Antonin V."/>
            <person name="Barry K.W."/>
            <person name="Bougher N.L."/>
            <person name="Buchanan P."/>
            <person name="Buyck B."/>
            <person name="Bense V."/>
            <person name="Catcheside P."/>
            <person name="Chovatia M."/>
            <person name="Cooper J."/>
            <person name="Damon W."/>
            <person name="Desjardin D."/>
            <person name="Finy P."/>
            <person name="Geml J."/>
            <person name="Haridas S."/>
            <person name="Hughes K."/>
            <person name="Justo A."/>
            <person name="Karasinski D."/>
            <person name="Kautmanova I."/>
            <person name="Kiss B."/>
            <person name="Kocsube S."/>
            <person name="Kotiranta H."/>
            <person name="LaButti K.M."/>
            <person name="Lechner B.E."/>
            <person name="Liimatainen K."/>
            <person name="Lipzen A."/>
            <person name="Lukacs Z."/>
            <person name="Mihaltcheva S."/>
            <person name="Morgado L.N."/>
            <person name="Niskanen T."/>
            <person name="Noordeloos M.E."/>
            <person name="Ohm R.A."/>
            <person name="Ortiz-Santana B."/>
            <person name="Ovrebo C."/>
            <person name="Racz N."/>
            <person name="Riley R."/>
            <person name="Savchenko A."/>
            <person name="Shiryaev A."/>
            <person name="Soop K."/>
            <person name="Spirin V."/>
            <person name="Szebenyi C."/>
            <person name="Tomsovsky M."/>
            <person name="Tulloss R.E."/>
            <person name="Uehling J."/>
            <person name="Grigoriev I.V."/>
            <person name="Vagvolgyi C."/>
            <person name="Papp T."/>
            <person name="Martin F.M."/>
            <person name="Miettinen O."/>
            <person name="Hibbett D.S."/>
            <person name="Nagy L.G."/>
        </authorList>
    </citation>
    <scope>NUCLEOTIDE SEQUENCE [LARGE SCALE GENOMIC DNA]</scope>
    <source>
        <strain evidence="8 9">CBS 962.96</strain>
    </source>
</reference>
<dbReference type="InterPro" id="IPR036396">
    <property type="entry name" value="Cyt_P450_sf"/>
</dbReference>
<evidence type="ECO:0000313" key="8">
    <source>
        <dbReference type="EMBL" id="THV02079.1"/>
    </source>
</evidence>
<keyword evidence="4 7" id="KW-0560">Oxidoreductase</keyword>
<dbReference type="OrthoDB" id="3945418at2759"/>
<dbReference type="GO" id="GO:0044550">
    <property type="term" value="P:secondary metabolite biosynthetic process"/>
    <property type="evidence" value="ECO:0007669"/>
    <property type="project" value="UniProtKB-ARBA"/>
</dbReference>
<evidence type="ECO:0000313" key="9">
    <source>
        <dbReference type="Proteomes" id="UP000297245"/>
    </source>
</evidence>
<dbReference type="GO" id="GO:0016705">
    <property type="term" value="F:oxidoreductase activity, acting on paired donors, with incorporation or reduction of molecular oxygen"/>
    <property type="evidence" value="ECO:0007669"/>
    <property type="project" value="InterPro"/>
</dbReference>
<keyword evidence="6 7" id="KW-0349">Heme</keyword>
<comment type="cofactor">
    <cofactor evidence="1 6">
        <name>heme</name>
        <dbReference type="ChEBI" id="CHEBI:30413"/>
    </cofactor>
</comment>